<keyword evidence="1" id="KW-1133">Transmembrane helix</keyword>
<gene>
    <name evidence="2" type="ORF">C4S77_03875</name>
</gene>
<keyword evidence="3" id="KW-1185">Reference proteome</keyword>
<protein>
    <submittedName>
        <fullName evidence="2">FeoB-associated Cys-rich membrane protein</fullName>
    </submittedName>
</protein>
<accession>A0A2S8AES6</accession>
<dbReference type="EMBL" id="PSZM01000025">
    <property type="protein sequence ID" value="PQL94102.1"/>
    <property type="molecule type" value="Genomic_DNA"/>
</dbReference>
<dbReference type="Proteomes" id="UP000238042">
    <property type="component" value="Unassembled WGS sequence"/>
</dbReference>
<reference evidence="2 3" key="1">
    <citation type="submission" date="2018-02" db="EMBL/GenBank/DDBJ databases">
        <title>Genome sequences of Apibacter spp., gut symbionts of Asian honey bees.</title>
        <authorList>
            <person name="Kwong W.K."/>
            <person name="Steele M.I."/>
            <person name="Moran N.A."/>
        </authorList>
    </citation>
    <scope>NUCLEOTIDE SEQUENCE [LARGE SCALE GENOMIC DNA]</scope>
    <source>
        <strain evidence="3">wkB301</strain>
    </source>
</reference>
<comment type="caution">
    <text evidence="2">The sequence shown here is derived from an EMBL/GenBank/DDBJ whole genome shotgun (WGS) entry which is preliminary data.</text>
</comment>
<name>A0A2S8AES6_9FLAO</name>
<proteinExistence type="predicted"/>
<evidence type="ECO:0000313" key="3">
    <source>
        <dbReference type="Proteomes" id="UP000238042"/>
    </source>
</evidence>
<organism evidence="2 3">
    <name type="scientific">Apibacter adventoris</name>
    <dbReference type="NCBI Taxonomy" id="1679466"/>
    <lineage>
        <taxon>Bacteria</taxon>
        <taxon>Pseudomonadati</taxon>
        <taxon>Bacteroidota</taxon>
        <taxon>Flavobacteriia</taxon>
        <taxon>Flavobacteriales</taxon>
        <taxon>Weeksellaceae</taxon>
        <taxon>Apibacter</taxon>
    </lineage>
</organism>
<keyword evidence="1" id="KW-0472">Membrane</keyword>
<keyword evidence="1" id="KW-0812">Transmembrane</keyword>
<dbReference type="AlphaFoldDB" id="A0A2S8AES6"/>
<feature type="transmembrane region" description="Helical" evidence="1">
    <location>
        <begin position="6"/>
        <end position="26"/>
    </location>
</feature>
<evidence type="ECO:0000313" key="2">
    <source>
        <dbReference type="EMBL" id="PQL94102.1"/>
    </source>
</evidence>
<evidence type="ECO:0000256" key="1">
    <source>
        <dbReference type="SAM" id="Phobius"/>
    </source>
</evidence>
<sequence>MMNIYVQYIFIAIVLVFAVGYVVKLFKNTFFNKKKGCGSTNCKCGK</sequence>